<organism evidence="1">
    <name type="scientific">Cacopsylla melanoneura</name>
    <dbReference type="NCBI Taxonomy" id="428564"/>
    <lineage>
        <taxon>Eukaryota</taxon>
        <taxon>Metazoa</taxon>
        <taxon>Ecdysozoa</taxon>
        <taxon>Arthropoda</taxon>
        <taxon>Hexapoda</taxon>
        <taxon>Insecta</taxon>
        <taxon>Pterygota</taxon>
        <taxon>Neoptera</taxon>
        <taxon>Paraneoptera</taxon>
        <taxon>Hemiptera</taxon>
        <taxon>Sternorrhyncha</taxon>
        <taxon>Psylloidea</taxon>
        <taxon>Psyllidae</taxon>
        <taxon>Psyllinae</taxon>
        <taxon>Cacopsylla</taxon>
    </lineage>
</organism>
<accession>A0A8D8TZ02</accession>
<name>A0A8D8TZ02_9HEMI</name>
<dbReference type="EMBL" id="HBUF01316349">
    <property type="protein sequence ID" value="CAG6694061.1"/>
    <property type="molecule type" value="Transcribed_RNA"/>
</dbReference>
<dbReference type="AlphaFoldDB" id="A0A8D8TZ02"/>
<evidence type="ECO:0000313" key="1">
    <source>
        <dbReference type="EMBL" id="CAG6694061.1"/>
    </source>
</evidence>
<protein>
    <submittedName>
        <fullName evidence="1">Uncharacterized protein</fullName>
    </submittedName>
</protein>
<sequence>MLKFLQTNSQCKSPKLIKNFRYRAYKSHHQCFSLAGSAVLRQSCGKLIPLHRHHHLSFPFRQLPLLPSSIFHLHSTSSSCALTFPTHHSSASFLPSTSSTQPL</sequence>
<proteinExistence type="predicted"/>
<reference evidence="1" key="1">
    <citation type="submission" date="2021-05" db="EMBL/GenBank/DDBJ databases">
        <authorList>
            <person name="Alioto T."/>
            <person name="Alioto T."/>
            <person name="Gomez Garrido J."/>
        </authorList>
    </citation>
    <scope>NUCLEOTIDE SEQUENCE</scope>
</reference>